<dbReference type="Proteomes" id="UP001430953">
    <property type="component" value="Unassembled WGS sequence"/>
</dbReference>
<sequence>MVLDILKHISTATACRCQQHSRKRISNKSQERSRRKSKTALTLELIFDSPPSPPIEAAIPGVESTPGQLYAAQLYQITTEDLLGSRERKDLEVYELAVKCCTTKRTFTAMINTTGENRMGHTSRTKHD</sequence>
<organism evidence="1 2">
    <name type="scientific">Cardiocondyla obscurior</name>
    <dbReference type="NCBI Taxonomy" id="286306"/>
    <lineage>
        <taxon>Eukaryota</taxon>
        <taxon>Metazoa</taxon>
        <taxon>Ecdysozoa</taxon>
        <taxon>Arthropoda</taxon>
        <taxon>Hexapoda</taxon>
        <taxon>Insecta</taxon>
        <taxon>Pterygota</taxon>
        <taxon>Neoptera</taxon>
        <taxon>Endopterygota</taxon>
        <taxon>Hymenoptera</taxon>
        <taxon>Apocrita</taxon>
        <taxon>Aculeata</taxon>
        <taxon>Formicoidea</taxon>
        <taxon>Formicidae</taxon>
        <taxon>Myrmicinae</taxon>
        <taxon>Cardiocondyla</taxon>
    </lineage>
</organism>
<dbReference type="EMBL" id="JADYXP020000019">
    <property type="protein sequence ID" value="KAL0105550.1"/>
    <property type="molecule type" value="Genomic_DNA"/>
</dbReference>
<gene>
    <name evidence="1" type="ORF">PUN28_016912</name>
</gene>
<name>A0AAW2ERF1_9HYME</name>
<reference evidence="1 2" key="1">
    <citation type="submission" date="2023-03" db="EMBL/GenBank/DDBJ databases">
        <title>High recombination rates correlate with genetic variation in Cardiocondyla obscurior ants.</title>
        <authorList>
            <person name="Errbii M."/>
        </authorList>
    </citation>
    <scope>NUCLEOTIDE SEQUENCE [LARGE SCALE GENOMIC DNA]</scope>
    <source>
        <strain evidence="1">Alpha-2009</strain>
        <tissue evidence="1">Whole body</tissue>
    </source>
</reference>
<evidence type="ECO:0000313" key="1">
    <source>
        <dbReference type="EMBL" id="KAL0105550.1"/>
    </source>
</evidence>
<protein>
    <submittedName>
        <fullName evidence="1">Uncharacterized protein</fullName>
    </submittedName>
</protein>
<evidence type="ECO:0000313" key="2">
    <source>
        <dbReference type="Proteomes" id="UP001430953"/>
    </source>
</evidence>
<comment type="caution">
    <text evidence="1">The sequence shown here is derived from an EMBL/GenBank/DDBJ whole genome shotgun (WGS) entry which is preliminary data.</text>
</comment>
<proteinExistence type="predicted"/>
<dbReference type="AlphaFoldDB" id="A0AAW2ERF1"/>
<accession>A0AAW2ERF1</accession>
<keyword evidence="2" id="KW-1185">Reference proteome</keyword>